<sequence>MYIVFIILFMTLLTYNAMPMHGSDAEEQARQRAAVVALQMEHYHSLALQKCWPTGTDAHPIANKCAVGIVTPDPIEMGQTISYETTFTSVTDGQWMVTYWTPDQIDMDYPVNMAGLVANDIKNNTWDTVHAGIYNAETQRFGSVPGAQPLPLAANFGGIEIPDGSVVQETEIDYRY</sequence>
<accession>A0ABQ0PZC4</accession>
<comment type="caution">
    <text evidence="1">The sequence shown here is derived from an EMBL/GenBank/DDBJ whole genome shotgun (WGS) entry which is preliminary data.</text>
</comment>
<evidence type="ECO:0000313" key="1">
    <source>
        <dbReference type="EMBL" id="GBQ85353.1"/>
    </source>
</evidence>
<keyword evidence="2" id="KW-1185">Reference proteome</keyword>
<evidence type="ECO:0000313" key="2">
    <source>
        <dbReference type="Proteomes" id="UP001065047"/>
    </source>
</evidence>
<dbReference type="EMBL" id="BAPF01000054">
    <property type="protein sequence ID" value="GBQ85353.1"/>
    <property type="molecule type" value="Genomic_DNA"/>
</dbReference>
<proteinExistence type="predicted"/>
<organism evidence="1 2">
    <name type="scientific">Acetobacter malorum DSM 14337</name>
    <dbReference type="NCBI Taxonomy" id="1307910"/>
    <lineage>
        <taxon>Bacteria</taxon>
        <taxon>Pseudomonadati</taxon>
        <taxon>Pseudomonadota</taxon>
        <taxon>Alphaproteobacteria</taxon>
        <taxon>Acetobacterales</taxon>
        <taxon>Acetobacteraceae</taxon>
        <taxon>Acetobacter</taxon>
    </lineage>
</organism>
<dbReference type="Proteomes" id="UP001065047">
    <property type="component" value="Unassembled WGS sequence"/>
</dbReference>
<name>A0ABQ0PZC4_9PROT</name>
<protein>
    <submittedName>
        <fullName evidence="1">Uncharacterized protein</fullName>
    </submittedName>
</protein>
<reference evidence="1" key="1">
    <citation type="submission" date="2013-04" db="EMBL/GenBank/DDBJ databases">
        <title>The genome sequencing project of 58 acetic acid bacteria.</title>
        <authorList>
            <person name="Okamoto-Kainuma A."/>
            <person name="Ishikawa M."/>
            <person name="Umino S."/>
            <person name="Koizumi Y."/>
            <person name="Shiwa Y."/>
            <person name="Yoshikawa H."/>
            <person name="Matsutani M."/>
            <person name="Matsushita K."/>
        </authorList>
    </citation>
    <scope>NUCLEOTIDE SEQUENCE</scope>
    <source>
        <strain evidence="1">DSM 14337</strain>
    </source>
</reference>
<gene>
    <name evidence="1" type="ORF">AA14337_3050</name>
</gene>